<reference evidence="9 10" key="1">
    <citation type="submission" date="2017-11" db="EMBL/GenBank/DDBJ databases">
        <title>Genomic Encyclopedia of Archaeal and Bacterial Type Strains, Phase II (KMG-II): From Individual Species to Whole Genera.</title>
        <authorList>
            <person name="Goeker M."/>
        </authorList>
    </citation>
    <scope>NUCLEOTIDE SEQUENCE [LARGE SCALE GENOMIC DNA]</scope>
    <source>
        <strain evidence="9 10">DSM 27617</strain>
    </source>
</reference>
<dbReference type="PANTHER" id="PTHR42751">
    <property type="entry name" value="SODIUM/HYDROGEN EXCHANGER FAMILY/TRKA DOMAIN PROTEIN"/>
    <property type="match status" value="1"/>
</dbReference>
<dbReference type="Proteomes" id="UP000228740">
    <property type="component" value="Unassembled WGS sequence"/>
</dbReference>
<evidence type="ECO:0000259" key="8">
    <source>
        <dbReference type="Pfam" id="PF00999"/>
    </source>
</evidence>
<keyword evidence="10" id="KW-1185">Reference proteome</keyword>
<evidence type="ECO:0000256" key="1">
    <source>
        <dbReference type="ARBA" id="ARBA00004141"/>
    </source>
</evidence>
<feature type="domain" description="Cation/H+ exchanger transmembrane" evidence="8">
    <location>
        <begin position="11"/>
        <end position="369"/>
    </location>
</feature>
<feature type="transmembrane region" description="Helical" evidence="7">
    <location>
        <begin position="172"/>
        <end position="193"/>
    </location>
</feature>
<evidence type="ECO:0000256" key="5">
    <source>
        <dbReference type="ARBA" id="ARBA00022989"/>
    </source>
</evidence>
<organism evidence="9 10">
    <name type="scientific">Chryseobacterium geocarposphaerae</name>
    <dbReference type="NCBI Taxonomy" id="1416776"/>
    <lineage>
        <taxon>Bacteria</taxon>
        <taxon>Pseudomonadati</taxon>
        <taxon>Bacteroidota</taxon>
        <taxon>Flavobacteriia</taxon>
        <taxon>Flavobacteriales</taxon>
        <taxon>Weeksellaceae</taxon>
        <taxon>Chryseobacterium group</taxon>
        <taxon>Chryseobacterium</taxon>
    </lineage>
</organism>
<feature type="transmembrane region" description="Helical" evidence="7">
    <location>
        <begin position="27"/>
        <end position="46"/>
    </location>
</feature>
<evidence type="ECO:0000256" key="3">
    <source>
        <dbReference type="ARBA" id="ARBA00022448"/>
    </source>
</evidence>
<keyword evidence="6 7" id="KW-0472">Membrane</keyword>
<sequence length="393" mass="44159">MLWTVCVLCMTTLGLMFLLKKLNQPYLIAYIIAGILLGPHVLKLFTQPEEIEVVGEIGILLLMFFIGMEINIPNKKSLIIKPLLAQSIKIVLSLLFAYFIGKFLSLDDKSIVLIAMLFTFNSTAVVVEFLKKHGTIHTAFGIVILNILLLQDLLLAPALTVLKFWSGEKYNFFSFILPLAVCLAIFFIFRKIRHIREINFSYSFLENDHDLQVFSGLFICLGFGVLAEAIGMSAALGSFIAGVLVGKMKAFHWLEHSLLPFKVFFVSLFFVSIGLRMDIPYLISNYKLIVLGTIVVLISNSIMSAVFFRFLNFKWKDSLYGGALLSQTGEFGILALSIAYKTNIVEYELYKAGLGITCLSLLFSTIWISIGTIFKGHKNIINKDNVGAHFKHY</sequence>
<keyword evidence="5 7" id="KW-1133">Transmembrane helix</keyword>
<feature type="transmembrane region" description="Helical" evidence="7">
    <location>
        <begin position="53"/>
        <end position="72"/>
    </location>
</feature>
<feature type="transmembrane region" description="Helical" evidence="7">
    <location>
        <begin position="318"/>
        <end position="340"/>
    </location>
</feature>
<evidence type="ECO:0000256" key="6">
    <source>
        <dbReference type="ARBA" id="ARBA00023136"/>
    </source>
</evidence>
<dbReference type="InterPro" id="IPR006153">
    <property type="entry name" value="Cation/H_exchanger_TM"/>
</dbReference>
<dbReference type="GO" id="GO:0015297">
    <property type="term" value="F:antiporter activity"/>
    <property type="evidence" value="ECO:0007669"/>
    <property type="project" value="InterPro"/>
</dbReference>
<dbReference type="Pfam" id="PF00999">
    <property type="entry name" value="Na_H_Exchanger"/>
    <property type="match status" value="1"/>
</dbReference>
<comment type="caution">
    <text evidence="9">The sequence shown here is derived from an EMBL/GenBank/DDBJ whole genome shotgun (WGS) entry which is preliminary data.</text>
</comment>
<dbReference type="EMBL" id="PGFD01000001">
    <property type="protein sequence ID" value="PJJ66546.1"/>
    <property type="molecule type" value="Genomic_DNA"/>
</dbReference>
<feature type="transmembrane region" description="Helical" evidence="7">
    <location>
        <begin position="111"/>
        <end position="130"/>
    </location>
</feature>
<evidence type="ECO:0000313" key="10">
    <source>
        <dbReference type="Proteomes" id="UP000228740"/>
    </source>
</evidence>
<comment type="similarity">
    <text evidence="2">Belongs to the monovalent cation:proton antiporter 2 (CPA2) transporter (TC 2.A.37) family.</text>
</comment>
<evidence type="ECO:0000256" key="7">
    <source>
        <dbReference type="SAM" id="Phobius"/>
    </source>
</evidence>
<proteinExistence type="inferred from homology"/>
<protein>
    <submittedName>
        <fullName evidence="9">Transporter (CPA2 family)</fullName>
    </submittedName>
</protein>
<dbReference type="GO" id="GO:1902600">
    <property type="term" value="P:proton transmembrane transport"/>
    <property type="evidence" value="ECO:0007669"/>
    <property type="project" value="InterPro"/>
</dbReference>
<feature type="transmembrane region" description="Helical" evidence="7">
    <location>
        <begin position="136"/>
        <end position="160"/>
    </location>
</feature>
<comment type="subcellular location">
    <subcellularLocation>
        <location evidence="1">Membrane</location>
        <topology evidence="1">Multi-pass membrane protein</topology>
    </subcellularLocation>
</comment>
<evidence type="ECO:0000313" key="9">
    <source>
        <dbReference type="EMBL" id="PJJ66546.1"/>
    </source>
</evidence>
<dbReference type="PANTHER" id="PTHR42751:SF3">
    <property type="entry name" value="SODIUM_GLUTAMATE SYMPORTER"/>
    <property type="match status" value="1"/>
</dbReference>
<keyword evidence="3" id="KW-0813">Transport</keyword>
<accession>A0A2M9C6Z1</accession>
<dbReference type="GO" id="GO:0016020">
    <property type="term" value="C:membrane"/>
    <property type="evidence" value="ECO:0007669"/>
    <property type="project" value="UniProtKB-SubCell"/>
</dbReference>
<feature type="transmembrane region" description="Helical" evidence="7">
    <location>
        <begin position="258"/>
        <end position="277"/>
    </location>
</feature>
<name>A0A2M9C6Z1_9FLAO</name>
<keyword evidence="4 7" id="KW-0812">Transmembrane</keyword>
<gene>
    <name evidence="9" type="ORF">CLV73_0533</name>
</gene>
<feature type="transmembrane region" description="Helical" evidence="7">
    <location>
        <begin position="352"/>
        <end position="374"/>
    </location>
</feature>
<evidence type="ECO:0000256" key="4">
    <source>
        <dbReference type="ARBA" id="ARBA00022692"/>
    </source>
</evidence>
<dbReference type="Gene3D" id="1.20.1530.20">
    <property type="match status" value="1"/>
</dbReference>
<dbReference type="InterPro" id="IPR038770">
    <property type="entry name" value="Na+/solute_symporter_sf"/>
</dbReference>
<dbReference type="AlphaFoldDB" id="A0A2M9C6Z1"/>
<feature type="transmembrane region" description="Helical" evidence="7">
    <location>
        <begin position="289"/>
        <end position="311"/>
    </location>
</feature>
<feature type="transmembrane region" description="Helical" evidence="7">
    <location>
        <begin position="78"/>
        <end position="99"/>
    </location>
</feature>
<evidence type="ECO:0000256" key="2">
    <source>
        <dbReference type="ARBA" id="ARBA00005551"/>
    </source>
</evidence>
<dbReference type="RefSeq" id="WP_228424181.1">
    <property type="nucleotide sequence ID" value="NZ_PGFD01000001.1"/>
</dbReference>
<feature type="transmembrane region" description="Helical" evidence="7">
    <location>
        <begin position="213"/>
        <end position="246"/>
    </location>
</feature>